<evidence type="ECO:0000313" key="3">
    <source>
        <dbReference type="Proteomes" id="UP000036403"/>
    </source>
</evidence>
<keyword evidence="3" id="KW-1185">Reference proteome</keyword>
<evidence type="ECO:0000256" key="1">
    <source>
        <dbReference type="SAM" id="MobiDB-lite"/>
    </source>
</evidence>
<evidence type="ECO:0000313" key="2">
    <source>
        <dbReference type="EMBL" id="KMQ82418.1"/>
    </source>
</evidence>
<organism evidence="2 3">
    <name type="scientific">Lasius niger</name>
    <name type="common">Black garden ant</name>
    <dbReference type="NCBI Taxonomy" id="67767"/>
    <lineage>
        <taxon>Eukaryota</taxon>
        <taxon>Metazoa</taxon>
        <taxon>Ecdysozoa</taxon>
        <taxon>Arthropoda</taxon>
        <taxon>Hexapoda</taxon>
        <taxon>Insecta</taxon>
        <taxon>Pterygota</taxon>
        <taxon>Neoptera</taxon>
        <taxon>Endopterygota</taxon>
        <taxon>Hymenoptera</taxon>
        <taxon>Apocrita</taxon>
        <taxon>Aculeata</taxon>
        <taxon>Formicoidea</taxon>
        <taxon>Formicidae</taxon>
        <taxon>Formicinae</taxon>
        <taxon>Lasius</taxon>
        <taxon>Lasius</taxon>
    </lineage>
</organism>
<dbReference type="Proteomes" id="UP000036403">
    <property type="component" value="Unassembled WGS sequence"/>
</dbReference>
<dbReference type="PaxDb" id="67767-A0A0J7JW05"/>
<protein>
    <submittedName>
        <fullName evidence="2">Uncharacterized protein</fullName>
    </submittedName>
</protein>
<comment type="caution">
    <text evidence="2">The sequence shown here is derived from an EMBL/GenBank/DDBJ whole genome shotgun (WGS) entry which is preliminary data.</text>
</comment>
<accession>A0A0J7JW05</accession>
<dbReference type="EMBL" id="LBMM01025661">
    <property type="protein sequence ID" value="KMQ82418.1"/>
    <property type="molecule type" value="Genomic_DNA"/>
</dbReference>
<sequence>MDGTASKTSPVLYRFKTNRLTPTNRKKREVEMTETSLKGAEQQKLRDQVGGQEKACVSFRERRPVKESRFTIKNWKLLYRVTIKKVVVKSDTQEAAPMEQVAAVGSEVHENAPVLEWGFDPENMEVNQMSDFKVVGDAGELAKDVLQPGLCSVAALGVVTDGSPESLPKLDTKGDNPVLEWRIDPIPNDLANTKQFDFVNDINVNGENQEKEMLKPPAELVETLDVVKKEGNNEEFGKLKREKPKILSVIIFPAPKNPVENQRTDSEKETASCEESCDERKEEVAGAATVPPEPSAILMVEPAAEQPLDLSIRINQEAQLFRRPKIFLGERLLFFHNWCALITRPPRAIEPNGEFPTRYIKANAFYWQEFLN</sequence>
<dbReference type="AlphaFoldDB" id="A0A0J7JW05"/>
<gene>
    <name evidence="2" type="ORF">RF55_23078</name>
</gene>
<reference evidence="2 3" key="1">
    <citation type="submission" date="2015-04" db="EMBL/GenBank/DDBJ databases">
        <title>Lasius niger genome sequencing.</title>
        <authorList>
            <person name="Konorov E.A."/>
            <person name="Nikitin M.A."/>
            <person name="Kirill M.V."/>
            <person name="Chang P."/>
        </authorList>
    </citation>
    <scope>NUCLEOTIDE SEQUENCE [LARGE SCALE GENOMIC DNA]</scope>
    <source>
        <tissue evidence="2">Whole</tissue>
    </source>
</reference>
<proteinExistence type="predicted"/>
<feature type="non-terminal residue" evidence="2">
    <location>
        <position position="372"/>
    </location>
</feature>
<name>A0A0J7JW05_LASNI</name>
<feature type="region of interest" description="Disordered" evidence="1">
    <location>
        <begin position="19"/>
        <end position="49"/>
    </location>
</feature>